<dbReference type="Proteomes" id="UP000324233">
    <property type="component" value="Chromosome"/>
</dbReference>
<feature type="region of interest" description="Disordered" evidence="2">
    <location>
        <begin position="546"/>
        <end position="611"/>
    </location>
</feature>
<dbReference type="Gene3D" id="2.40.30.170">
    <property type="match status" value="1"/>
</dbReference>
<dbReference type="AlphaFoldDB" id="A0A5B9W4G4"/>
<proteinExistence type="predicted"/>
<dbReference type="GO" id="GO:0015562">
    <property type="term" value="F:efflux transmembrane transporter activity"/>
    <property type="evidence" value="ECO:0007669"/>
    <property type="project" value="TreeGrafter"/>
</dbReference>
<dbReference type="Gene3D" id="2.40.420.20">
    <property type="match status" value="1"/>
</dbReference>
<dbReference type="EMBL" id="CP042997">
    <property type="protein sequence ID" value="QEH35099.1"/>
    <property type="molecule type" value="Genomic_DNA"/>
</dbReference>
<feature type="compositionally biased region" description="Pro residues" evidence="2">
    <location>
        <begin position="580"/>
        <end position="591"/>
    </location>
</feature>
<keyword evidence="5" id="KW-1185">Reference proteome</keyword>
<feature type="coiled-coil region" evidence="1">
    <location>
        <begin position="216"/>
        <end position="250"/>
    </location>
</feature>
<evidence type="ECO:0000259" key="3">
    <source>
        <dbReference type="Pfam" id="PF25954"/>
    </source>
</evidence>
<organism evidence="4 5">
    <name type="scientific">Aquisphaera giovannonii</name>
    <dbReference type="NCBI Taxonomy" id="406548"/>
    <lineage>
        <taxon>Bacteria</taxon>
        <taxon>Pseudomonadati</taxon>
        <taxon>Planctomycetota</taxon>
        <taxon>Planctomycetia</taxon>
        <taxon>Isosphaerales</taxon>
        <taxon>Isosphaeraceae</taxon>
        <taxon>Aquisphaera</taxon>
    </lineage>
</organism>
<feature type="domain" description="CusB-like beta-barrel" evidence="3">
    <location>
        <begin position="386"/>
        <end position="455"/>
    </location>
</feature>
<evidence type="ECO:0000313" key="4">
    <source>
        <dbReference type="EMBL" id="QEH35099.1"/>
    </source>
</evidence>
<dbReference type="PANTHER" id="PTHR30469">
    <property type="entry name" value="MULTIDRUG RESISTANCE PROTEIN MDTA"/>
    <property type="match status" value="1"/>
</dbReference>
<dbReference type="KEGG" id="agv:OJF2_36440"/>
<dbReference type="Pfam" id="PF25954">
    <property type="entry name" value="Beta-barrel_RND_2"/>
    <property type="match status" value="1"/>
</dbReference>
<keyword evidence="1" id="KW-0175">Coiled coil</keyword>
<feature type="compositionally biased region" description="Basic and acidic residues" evidence="2">
    <location>
        <begin position="1"/>
        <end position="37"/>
    </location>
</feature>
<dbReference type="InterPro" id="IPR058792">
    <property type="entry name" value="Beta-barrel_RND_2"/>
</dbReference>
<dbReference type="SUPFAM" id="SSF111369">
    <property type="entry name" value="HlyD-like secretion proteins"/>
    <property type="match status" value="1"/>
</dbReference>
<accession>A0A5B9W4G4</accession>
<feature type="region of interest" description="Disordered" evidence="2">
    <location>
        <begin position="1"/>
        <end position="88"/>
    </location>
</feature>
<feature type="coiled-coil region" evidence="1">
    <location>
        <begin position="296"/>
        <end position="323"/>
    </location>
</feature>
<sequence length="611" mass="64365">MSGDSIRLDRGGRRGRAPSDGRRALGGENGSRLRDARGAGPGTARRPEAAPAGRPSRGGRSGPAGAGSARRPGGPSRGGRGAASRPGPAGAARLLAMAALVMAAGCAKEEEKAAPSVAHAPEIQVTRASPRKIVRVVGQPSFVQSYEQTAIYAKLASYIEKWNVDIGDAVRKGDVLADLFVPELREEWESRKATVEFDAERVRVAEKDVEVAAARVRASAAKLEEAKAILAKYQAEVDRWDVQVKRIQGEVDKQVIAPQILLESQNQLRSSAAARDAAKATISTAAADLQADDASLDRAKVNVAAAKAELSVARSEAKRVEALVGYLKLYAPFDGIVVARNANTWDFVLPRTGDPSAGARSPDLSPGQQAAPVYVVDRTDIVRIFVDVPERDANFVHVGSEARVKLWAYKDEWLPASVTRLSWALNVKSRTLRAEIDMPNPGAKILPGMYAYGRIVIERPGVLAIPESALVQAGGKSFVWLYEGGKSRRTEVQTGVEDGRWIEVTNRRVGNPSGDPFGDEWRAMDGSEQILIGSNLSILSEGAEVKVTGPSPDVPGAGGGDAKGSSPAAAGEEAAQAGPAPTPDAEPPPSEARPRPAASTNTNPPGPTAGS</sequence>
<evidence type="ECO:0000313" key="5">
    <source>
        <dbReference type="Proteomes" id="UP000324233"/>
    </source>
</evidence>
<dbReference type="GO" id="GO:1990281">
    <property type="term" value="C:efflux pump complex"/>
    <property type="evidence" value="ECO:0007669"/>
    <property type="project" value="TreeGrafter"/>
</dbReference>
<gene>
    <name evidence="4" type="ORF">OJF2_36440</name>
</gene>
<protein>
    <submittedName>
        <fullName evidence="4">Putative efflux pump membrane fusion protein</fullName>
    </submittedName>
</protein>
<name>A0A5B9W4G4_9BACT</name>
<dbReference type="PANTHER" id="PTHR30469:SF37">
    <property type="entry name" value="RAGD PROTEIN"/>
    <property type="match status" value="1"/>
</dbReference>
<feature type="compositionally biased region" description="Low complexity" evidence="2">
    <location>
        <begin position="563"/>
        <end position="579"/>
    </location>
</feature>
<evidence type="ECO:0000256" key="1">
    <source>
        <dbReference type="SAM" id="Coils"/>
    </source>
</evidence>
<evidence type="ECO:0000256" key="2">
    <source>
        <dbReference type="SAM" id="MobiDB-lite"/>
    </source>
</evidence>
<dbReference type="Gene3D" id="2.40.50.100">
    <property type="match status" value="1"/>
</dbReference>
<reference evidence="4 5" key="1">
    <citation type="submission" date="2019-08" db="EMBL/GenBank/DDBJ databases">
        <title>Deep-cultivation of Planctomycetes and their phenomic and genomic characterization uncovers novel biology.</title>
        <authorList>
            <person name="Wiegand S."/>
            <person name="Jogler M."/>
            <person name="Boedeker C."/>
            <person name="Pinto D."/>
            <person name="Vollmers J."/>
            <person name="Rivas-Marin E."/>
            <person name="Kohn T."/>
            <person name="Peeters S.H."/>
            <person name="Heuer A."/>
            <person name="Rast P."/>
            <person name="Oberbeckmann S."/>
            <person name="Bunk B."/>
            <person name="Jeske O."/>
            <person name="Meyerdierks A."/>
            <person name="Storesund J.E."/>
            <person name="Kallscheuer N."/>
            <person name="Luecker S."/>
            <person name="Lage O.M."/>
            <person name="Pohl T."/>
            <person name="Merkel B.J."/>
            <person name="Hornburger P."/>
            <person name="Mueller R.-W."/>
            <person name="Bruemmer F."/>
            <person name="Labrenz M."/>
            <person name="Spormann A.M."/>
            <person name="Op den Camp H."/>
            <person name="Overmann J."/>
            <person name="Amann R."/>
            <person name="Jetten M.S.M."/>
            <person name="Mascher T."/>
            <person name="Medema M.H."/>
            <person name="Devos D.P."/>
            <person name="Kaster A.-K."/>
            <person name="Ovreas L."/>
            <person name="Rohde M."/>
            <person name="Galperin M.Y."/>
            <person name="Jogler C."/>
        </authorList>
    </citation>
    <scope>NUCLEOTIDE SEQUENCE [LARGE SCALE GENOMIC DNA]</scope>
    <source>
        <strain evidence="4 5">OJF2</strain>
    </source>
</reference>